<organism evidence="1">
    <name type="scientific">hydrothermal vent metagenome</name>
    <dbReference type="NCBI Taxonomy" id="652676"/>
    <lineage>
        <taxon>unclassified sequences</taxon>
        <taxon>metagenomes</taxon>
        <taxon>ecological metagenomes</taxon>
    </lineage>
</organism>
<protein>
    <submittedName>
        <fullName evidence="1">Uncharacterized protein</fullName>
    </submittedName>
</protein>
<accession>A0A3B0Y276</accession>
<proteinExistence type="predicted"/>
<name>A0A3B0Y276_9ZZZZ</name>
<evidence type="ECO:0000313" key="1">
    <source>
        <dbReference type="EMBL" id="VAW73831.1"/>
    </source>
</evidence>
<dbReference type="EMBL" id="UOFK01000043">
    <property type="protein sequence ID" value="VAW73831.1"/>
    <property type="molecule type" value="Genomic_DNA"/>
</dbReference>
<dbReference type="AlphaFoldDB" id="A0A3B0Y276"/>
<gene>
    <name evidence="1" type="ORF">MNBD_GAMMA13-491</name>
</gene>
<sequence>MTVVNNKITLIITLLMATTCFLWFISRSDSTAVTNNDRPRLIYSIEYQSNGLNHDTDPSRLIFAVWSNGSCVGYSDRTYKTAQVGGKDASFAQSLINDIKDNMIEGNHTPPGSSYYKIVIGSGTNRQQVNWNGDVVYLPQSPTERERFLENWARISLYTNL</sequence>
<reference evidence="1" key="1">
    <citation type="submission" date="2018-06" db="EMBL/GenBank/DDBJ databases">
        <authorList>
            <person name="Zhirakovskaya E."/>
        </authorList>
    </citation>
    <scope>NUCLEOTIDE SEQUENCE</scope>
</reference>
<feature type="non-terminal residue" evidence="1">
    <location>
        <position position="161"/>
    </location>
</feature>